<evidence type="ECO:0000313" key="1">
    <source>
        <dbReference type="EMBL" id="KKL49442.1"/>
    </source>
</evidence>
<organism evidence="1">
    <name type="scientific">marine sediment metagenome</name>
    <dbReference type="NCBI Taxonomy" id="412755"/>
    <lineage>
        <taxon>unclassified sequences</taxon>
        <taxon>metagenomes</taxon>
        <taxon>ecological metagenomes</taxon>
    </lineage>
</organism>
<accession>A0A0F9FE97</accession>
<gene>
    <name evidence="1" type="ORF">LCGC14_2315450</name>
</gene>
<reference evidence="1" key="1">
    <citation type="journal article" date="2015" name="Nature">
        <title>Complex archaea that bridge the gap between prokaryotes and eukaryotes.</title>
        <authorList>
            <person name="Spang A."/>
            <person name="Saw J.H."/>
            <person name="Jorgensen S.L."/>
            <person name="Zaremba-Niedzwiedzka K."/>
            <person name="Martijn J."/>
            <person name="Lind A.E."/>
            <person name="van Eijk R."/>
            <person name="Schleper C."/>
            <person name="Guy L."/>
            <person name="Ettema T.J."/>
        </authorList>
    </citation>
    <scope>NUCLEOTIDE SEQUENCE</scope>
</reference>
<dbReference type="AlphaFoldDB" id="A0A0F9FE97"/>
<protein>
    <submittedName>
        <fullName evidence="1">Uncharacterized protein</fullName>
    </submittedName>
</protein>
<dbReference type="EMBL" id="LAZR01032956">
    <property type="protein sequence ID" value="KKL49442.1"/>
    <property type="molecule type" value="Genomic_DNA"/>
</dbReference>
<proteinExistence type="predicted"/>
<sequence length="326" mass="36749">MFQELNEETWEFAISRDLRVGPPNTGKSQSLLTNERPTIVISYPGEKGITTFPKNEPGFKVFFWKEDDMSKNKPGVIIKEVETLTLDILAGKHGEFHSFCGDGLHKLYSHFWLREFNFLMQTKSELLGRPKKDGTIWSEEDFRLSAYGNENYGASRSFMDYVTMVYQSSAKHVTFTCWEGVEMDAPELRSKSPTHIFPDFPGKLAKRIMGEFAIVLYASLTNPDPQGKQRAFWQLRPGGKVWGAGIKMPASVRDNIPASIEQDWADLWLYLTGQKKLVRKSIPPVIARSAGLHPVPTYPGMVLVDKMSSPTGVVSKAIEHQADVKG</sequence>
<feature type="non-terminal residue" evidence="1">
    <location>
        <position position="326"/>
    </location>
</feature>
<comment type="caution">
    <text evidence="1">The sequence shown here is derived from an EMBL/GenBank/DDBJ whole genome shotgun (WGS) entry which is preliminary data.</text>
</comment>
<name>A0A0F9FE97_9ZZZZ</name>